<gene>
    <name evidence="1" type="ordered locus">Deba_0647</name>
</gene>
<dbReference type="KEGG" id="dbr:Deba_0647"/>
<dbReference type="eggNOG" id="ENOG5031EC7">
    <property type="taxonomic scope" value="Bacteria"/>
</dbReference>
<keyword evidence="2" id="KW-1185">Reference proteome</keyword>
<dbReference type="OrthoDB" id="5420735at2"/>
<sequence>MKAGVIFTGTGPILILTSYGSLSEPKFVEKLQAKGIMKFIAYELDVDEVRRKYGKKFDYIMGDVLQEDDLRVLDYNGHNVFYNFSFGNLGQPVIVG</sequence>
<evidence type="ECO:0000313" key="2">
    <source>
        <dbReference type="Proteomes" id="UP000009047"/>
    </source>
</evidence>
<organism evidence="1 2">
    <name type="scientific">Desulfarculus baarsii (strain ATCC 33931 / DSM 2075 / LMG 7858 / VKM B-1802 / 2st14)</name>
    <dbReference type="NCBI Taxonomy" id="644282"/>
    <lineage>
        <taxon>Bacteria</taxon>
        <taxon>Pseudomonadati</taxon>
        <taxon>Thermodesulfobacteriota</taxon>
        <taxon>Desulfarculia</taxon>
        <taxon>Desulfarculales</taxon>
        <taxon>Desulfarculaceae</taxon>
        <taxon>Desulfarculus</taxon>
    </lineage>
</organism>
<dbReference type="AlphaFoldDB" id="E1QEN3"/>
<protein>
    <submittedName>
        <fullName evidence="1">Uncharacterized protein</fullName>
    </submittedName>
</protein>
<dbReference type="RefSeq" id="WP_013257474.1">
    <property type="nucleotide sequence ID" value="NC_014365.1"/>
</dbReference>
<name>E1QEN3_DESB2</name>
<dbReference type="STRING" id="644282.Deba_0647"/>
<dbReference type="HOGENOM" id="CLU_2355139_0_0_7"/>
<evidence type="ECO:0000313" key="1">
    <source>
        <dbReference type="EMBL" id="ADK84019.1"/>
    </source>
</evidence>
<proteinExistence type="predicted"/>
<dbReference type="Proteomes" id="UP000009047">
    <property type="component" value="Chromosome"/>
</dbReference>
<dbReference type="EMBL" id="CP002085">
    <property type="protein sequence ID" value="ADK84019.1"/>
    <property type="molecule type" value="Genomic_DNA"/>
</dbReference>
<accession>E1QEN3</accession>
<reference evidence="1 2" key="1">
    <citation type="journal article" date="2010" name="Stand. Genomic Sci.">
        <title>Complete genome sequence of Desulfarculus baarsii type strain (2st14).</title>
        <authorList>
            <person name="Sun H."/>
            <person name="Spring S."/>
            <person name="Lapidus A."/>
            <person name="Davenport K."/>
            <person name="Del Rio T.G."/>
            <person name="Tice H."/>
            <person name="Nolan M."/>
            <person name="Copeland A."/>
            <person name="Cheng J.F."/>
            <person name="Lucas S."/>
            <person name="Tapia R."/>
            <person name="Goodwin L."/>
            <person name="Pitluck S."/>
            <person name="Ivanova N."/>
            <person name="Pagani I."/>
            <person name="Mavromatis K."/>
            <person name="Ovchinnikova G."/>
            <person name="Pati A."/>
            <person name="Chen A."/>
            <person name="Palaniappan K."/>
            <person name="Hauser L."/>
            <person name="Chang Y.J."/>
            <person name="Jeffries C.D."/>
            <person name="Detter J.C."/>
            <person name="Han C."/>
            <person name="Rohde M."/>
            <person name="Brambilla E."/>
            <person name="Goker M."/>
            <person name="Woyke T."/>
            <person name="Bristow J."/>
            <person name="Eisen J.A."/>
            <person name="Markowitz V."/>
            <person name="Hugenholtz P."/>
            <person name="Kyrpides N.C."/>
            <person name="Klenk H.P."/>
            <person name="Land M."/>
        </authorList>
    </citation>
    <scope>NUCLEOTIDE SEQUENCE [LARGE SCALE GENOMIC DNA]</scope>
    <source>
        <strain evidence="2">ATCC 33931 / DSM 2075 / LMG 7858 / VKM B-1802 / 2st14</strain>
    </source>
</reference>